<sequence>MNLGFDNFGGGNCVGVLRRLDDEKENESKKKLDFKMESINLIIYSVTDPGDPDSVIFITKGKKKKISMETAGMPMPGYHFIAPNHIVKTPIH</sequence>
<proteinExistence type="predicted"/>
<organism>
    <name type="scientific">Pediculus humanus subsp. corporis</name>
    <name type="common">Body louse</name>
    <dbReference type="NCBI Taxonomy" id="121224"/>
    <lineage>
        <taxon>Eukaryota</taxon>
        <taxon>Metazoa</taxon>
        <taxon>Ecdysozoa</taxon>
        <taxon>Arthropoda</taxon>
        <taxon>Hexapoda</taxon>
        <taxon>Insecta</taxon>
        <taxon>Pterygota</taxon>
        <taxon>Neoptera</taxon>
        <taxon>Paraneoptera</taxon>
        <taxon>Psocodea</taxon>
        <taxon>Troctomorpha</taxon>
        <taxon>Phthiraptera</taxon>
        <taxon>Anoplura</taxon>
        <taxon>Pediculidae</taxon>
        <taxon>Pediculus</taxon>
    </lineage>
</organism>
<dbReference type="EnsemblMetazoa" id="PHUM522850-RA">
    <property type="protein sequence ID" value="PHUM522850-PA"/>
    <property type="gene ID" value="PHUM522850"/>
</dbReference>
<evidence type="ECO:0000313" key="1">
    <source>
        <dbReference type="EMBL" id="EEB18619.1"/>
    </source>
</evidence>
<dbReference type="CTD" id="8231739"/>
<evidence type="ECO:0000313" key="3">
    <source>
        <dbReference type="Proteomes" id="UP000009046"/>
    </source>
</evidence>
<dbReference type="STRING" id="121224.E0VZ13"/>
<keyword evidence="3" id="KW-1185">Reference proteome</keyword>
<gene>
    <name evidence="2" type="primary">8231739</name>
    <name evidence="1" type="ORF">Phum_PHUM522850</name>
</gene>
<dbReference type="GO" id="GO:1990904">
    <property type="term" value="C:ribonucleoprotein complex"/>
    <property type="evidence" value="ECO:0007669"/>
    <property type="project" value="UniProtKB-KW"/>
</dbReference>
<reference evidence="2" key="3">
    <citation type="submission" date="2021-02" db="UniProtKB">
        <authorList>
            <consortium name="EnsemblMetazoa"/>
        </authorList>
    </citation>
    <scope>IDENTIFICATION</scope>
    <source>
        <strain evidence="2">USDA</strain>
    </source>
</reference>
<accession>E0VZ13</accession>
<dbReference type="AlphaFoldDB" id="E0VZ13"/>
<dbReference type="GeneID" id="8231739"/>
<dbReference type="OrthoDB" id="7276527at2759"/>
<dbReference type="VEuPathDB" id="VectorBase:PHUM522850"/>
<keyword evidence="1" id="KW-0687">Ribonucleoprotein</keyword>
<reference evidence="1" key="2">
    <citation type="submission" date="2007-04" db="EMBL/GenBank/DDBJ databases">
        <title>The genome of the human body louse.</title>
        <authorList>
            <consortium name="The Human Body Louse Genome Consortium"/>
            <person name="Kirkness E."/>
            <person name="Walenz B."/>
            <person name="Hass B."/>
            <person name="Bruggner R."/>
            <person name="Strausberg R."/>
        </authorList>
    </citation>
    <scope>NUCLEOTIDE SEQUENCE</scope>
    <source>
        <strain evidence="1">USDA</strain>
    </source>
</reference>
<dbReference type="RefSeq" id="XP_002431357.1">
    <property type="nucleotide sequence ID" value="XM_002431312.1"/>
</dbReference>
<dbReference type="EMBL" id="DS235848">
    <property type="protein sequence ID" value="EEB18619.1"/>
    <property type="molecule type" value="Genomic_DNA"/>
</dbReference>
<dbReference type="KEGG" id="phu:Phum_PHUM522850"/>
<reference evidence="1" key="1">
    <citation type="submission" date="2007-04" db="EMBL/GenBank/DDBJ databases">
        <title>Annotation of Pediculus humanus corporis strain USDA.</title>
        <authorList>
            <person name="Kirkness E."/>
            <person name="Hannick L."/>
            <person name="Hass B."/>
            <person name="Bruggner R."/>
            <person name="Lawson D."/>
            <person name="Bidwell S."/>
            <person name="Joardar V."/>
            <person name="Caler E."/>
            <person name="Walenz B."/>
            <person name="Inman J."/>
            <person name="Schobel S."/>
            <person name="Galinsky K."/>
            <person name="Amedeo P."/>
            <person name="Strausberg R."/>
        </authorList>
    </citation>
    <scope>NUCLEOTIDE SEQUENCE</scope>
    <source>
        <strain evidence="1">USDA</strain>
    </source>
</reference>
<protein>
    <submittedName>
        <fullName evidence="1">Heterogeneous nuclear ribonucleoprotein, putative</fullName>
    </submittedName>
</protein>
<dbReference type="HOGENOM" id="CLU_2415889_0_0_1"/>
<dbReference type="Proteomes" id="UP000009046">
    <property type="component" value="Unassembled WGS sequence"/>
</dbReference>
<dbReference type="eggNOG" id="KOG2190">
    <property type="taxonomic scope" value="Eukaryota"/>
</dbReference>
<evidence type="ECO:0000313" key="2">
    <source>
        <dbReference type="EnsemblMetazoa" id="PHUM522850-PA"/>
    </source>
</evidence>
<name>E0VZ13_PEDHC</name>
<dbReference type="EMBL" id="AAZO01006344">
    <property type="status" value="NOT_ANNOTATED_CDS"/>
    <property type="molecule type" value="Genomic_DNA"/>
</dbReference>